<feature type="domain" description="HRDC" evidence="10">
    <location>
        <begin position="443"/>
        <end position="524"/>
    </location>
</feature>
<evidence type="ECO:0000256" key="6">
    <source>
        <dbReference type="ARBA" id="ARBA00022839"/>
    </source>
</evidence>
<evidence type="ECO:0000256" key="8">
    <source>
        <dbReference type="ARBA" id="ARBA00043957"/>
    </source>
</evidence>
<dbReference type="Gene3D" id="1.10.150.80">
    <property type="entry name" value="HRDC domain"/>
    <property type="match status" value="1"/>
</dbReference>
<proteinExistence type="inferred from homology"/>
<dbReference type="CDD" id="cd06147">
    <property type="entry name" value="Rrp6p_like_exo"/>
    <property type="match status" value="1"/>
</dbReference>
<dbReference type="InterPro" id="IPR002562">
    <property type="entry name" value="3'-5'_exonuclease_dom"/>
</dbReference>
<dbReference type="InterPro" id="IPR044876">
    <property type="entry name" value="HRDC_dom_sf"/>
</dbReference>
<dbReference type="SUPFAM" id="SSF53098">
    <property type="entry name" value="Ribonuclease H-like"/>
    <property type="match status" value="1"/>
</dbReference>
<dbReference type="PANTHER" id="PTHR12124">
    <property type="entry name" value="POLYMYOSITIS/SCLERODERMA AUTOANTIGEN-RELATED"/>
    <property type="match status" value="1"/>
</dbReference>
<feature type="region of interest" description="Disordered" evidence="9">
    <location>
        <begin position="108"/>
        <end position="127"/>
    </location>
</feature>
<dbReference type="InterPro" id="IPR002121">
    <property type="entry name" value="HRDC_dom"/>
</dbReference>
<reference evidence="11 12" key="1">
    <citation type="submission" date="2024-03" db="EMBL/GenBank/DDBJ databases">
        <title>Genome-scale model development and genomic sequencing of the oleaginous clade Lipomyces.</title>
        <authorList>
            <consortium name="Lawrence Berkeley National Laboratory"/>
            <person name="Czajka J.J."/>
            <person name="Han Y."/>
            <person name="Kim J."/>
            <person name="Mondo S.J."/>
            <person name="Hofstad B.A."/>
            <person name="Robles A."/>
            <person name="Haridas S."/>
            <person name="Riley R."/>
            <person name="LaButti K."/>
            <person name="Pangilinan J."/>
            <person name="Andreopoulos W."/>
            <person name="Lipzen A."/>
            <person name="Yan J."/>
            <person name="Wang M."/>
            <person name="Ng V."/>
            <person name="Grigoriev I.V."/>
            <person name="Spatafora J.W."/>
            <person name="Magnuson J.K."/>
            <person name="Baker S.E."/>
            <person name="Pomraning K.R."/>
        </authorList>
    </citation>
    <scope>NUCLEOTIDE SEQUENCE [LARGE SCALE GENOMIC DNA]</scope>
    <source>
        <strain evidence="11 12">Phaff 52-87</strain>
    </source>
</reference>
<comment type="similarity">
    <text evidence="8">Belongs to the exosome component 10/RRP6 family.</text>
</comment>
<dbReference type="PROSITE" id="PS50967">
    <property type="entry name" value="HRDC"/>
    <property type="match status" value="1"/>
</dbReference>
<evidence type="ECO:0000256" key="3">
    <source>
        <dbReference type="ARBA" id="ARBA00022722"/>
    </source>
</evidence>
<dbReference type="InterPro" id="IPR010997">
    <property type="entry name" value="HRDC-like_sf"/>
</dbReference>
<dbReference type="InterPro" id="IPR012588">
    <property type="entry name" value="Exosome-assoc_fac_Rrp6_N"/>
</dbReference>
<evidence type="ECO:0000256" key="7">
    <source>
        <dbReference type="ARBA" id="ARBA00023242"/>
    </source>
</evidence>
<evidence type="ECO:0000259" key="10">
    <source>
        <dbReference type="PROSITE" id="PS50967"/>
    </source>
</evidence>
<dbReference type="Pfam" id="PF00570">
    <property type="entry name" value="HRDC"/>
    <property type="match status" value="1"/>
</dbReference>
<dbReference type="InterPro" id="IPR049559">
    <property type="entry name" value="Rrp6p-like_exo"/>
</dbReference>
<evidence type="ECO:0000256" key="4">
    <source>
        <dbReference type="ARBA" id="ARBA00022801"/>
    </source>
</evidence>
<keyword evidence="3" id="KW-0540">Nuclease</keyword>
<dbReference type="InterPro" id="IPR036397">
    <property type="entry name" value="RNaseH_sf"/>
</dbReference>
<dbReference type="InterPro" id="IPR045092">
    <property type="entry name" value="Rrp6-like"/>
</dbReference>
<dbReference type="Pfam" id="PF01612">
    <property type="entry name" value="DNA_pol_A_exo1"/>
    <property type="match status" value="1"/>
</dbReference>
<dbReference type="GeneID" id="90039098"/>
<keyword evidence="5" id="KW-0271">Exosome</keyword>
<comment type="subcellular location">
    <subcellularLocation>
        <location evidence="1">Nucleus</location>
    </subcellularLocation>
</comment>
<keyword evidence="4" id="KW-0378">Hydrolase</keyword>
<keyword evidence="6" id="KW-0269">Exonuclease</keyword>
<keyword evidence="7" id="KW-0539">Nucleus</keyword>
<keyword evidence="12" id="KW-1185">Reference proteome</keyword>
<gene>
    <name evidence="11" type="ORF">BZA70DRAFT_284323</name>
</gene>
<feature type="compositionally biased region" description="Basic and acidic residues" evidence="9">
    <location>
        <begin position="534"/>
        <end position="549"/>
    </location>
</feature>
<evidence type="ECO:0000256" key="1">
    <source>
        <dbReference type="ARBA" id="ARBA00004123"/>
    </source>
</evidence>
<evidence type="ECO:0000256" key="5">
    <source>
        <dbReference type="ARBA" id="ARBA00022835"/>
    </source>
</evidence>
<sequence length="601" mass="68067">MTESQSFELQNQAILTAVLKTTQAASKLAAQDLGYYKTLGSDGQPELNKKLDGCSKRLVGIANALLEASGVGGVKVEGVKELTTRWKEIGDVNDTLFEKTDTYLDSLTNDRRKPLPIPATQHQQPLTNKRKRGMLDPSVLNADIEKPQLKFKNIPDNFSTAPFKPLLTSKPNAKVSLEESLQLTYPSDGAMPEYKNPYLPEITSAKFPKRLLKITKAIEPMPLETTEPIWVDDMKGLKEMLRELQHEDAIAVDLEHHDARSYIGIVCLMQISTRSNDFLIDTLKLRSELQILNKVFTDPKIVKVFHGSSMDVIWLQRDLGLYLVCLFDTYYAARALQLQGKSLAFLLDMFCGFTASKEYQLADWRIRPLTKEMAAYARCDTHFLLNIFDKLRNKLVAENKLEVVLANSREECTRTYKTRVYDDENGTGMGGWLALREKFNILRPEDQPLLRALTKWRDTVAREQDDGVNYVLSNRSIFNIIRSRPVDPAGVYRAVGKSVNETIQRRVDEIIQIVKDTDPANEKNQTEAAAEAAQTKEKETEKEEKKEVGKSGASEIQAEDETEHAEYEARRLALAKQLFENRDLGTHVKQSQSSQLWGSVF</sequence>
<keyword evidence="2" id="KW-0698">rRNA processing</keyword>
<dbReference type="RefSeq" id="XP_064765957.1">
    <property type="nucleotide sequence ID" value="XM_064913586.1"/>
</dbReference>
<dbReference type="SMART" id="SM00341">
    <property type="entry name" value="HRDC"/>
    <property type="match status" value="1"/>
</dbReference>
<dbReference type="Proteomes" id="UP001498771">
    <property type="component" value="Unassembled WGS sequence"/>
</dbReference>
<feature type="region of interest" description="Disordered" evidence="9">
    <location>
        <begin position="518"/>
        <end position="567"/>
    </location>
</feature>
<evidence type="ECO:0000256" key="2">
    <source>
        <dbReference type="ARBA" id="ARBA00022552"/>
    </source>
</evidence>
<dbReference type="PANTHER" id="PTHR12124:SF47">
    <property type="entry name" value="EXOSOME COMPONENT 10"/>
    <property type="match status" value="1"/>
</dbReference>
<dbReference type="Gene3D" id="3.30.420.10">
    <property type="entry name" value="Ribonuclease H-like superfamily/Ribonuclease H"/>
    <property type="match status" value="1"/>
</dbReference>
<evidence type="ECO:0000313" key="11">
    <source>
        <dbReference type="EMBL" id="KAK7202924.1"/>
    </source>
</evidence>
<comment type="caution">
    <text evidence="11">The sequence shown here is derived from an EMBL/GenBank/DDBJ whole genome shotgun (WGS) entry which is preliminary data.</text>
</comment>
<dbReference type="SUPFAM" id="SSF47819">
    <property type="entry name" value="HRDC-like"/>
    <property type="match status" value="1"/>
</dbReference>
<organism evidence="11 12">
    <name type="scientific">Myxozyma melibiosi</name>
    <dbReference type="NCBI Taxonomy" id="54550"/>
    <lineage>
        <taxon>Eukaryota</taxon>
        <taxon>Fungi</taxon>
        <taxon>Dikarya</taxon>
        <taxon>Ascomycota</taxon>
        <taxon>Saccharomycotina</taxon>
        <taxon>Lipomycetes</taxon>
        <taxon>Lipomycetales</taxon>
        <taxon>Lipomycetaceae</taxon>
        <taxon>Myxozyma</taxon>
    </lineage>
</organism>
<protein>
    <submittedName>
        <fullName evidence="11">Ribonuclease H-like domain-containing protein</fullName>
    </submittedName>
</protein>
<dbReference type="Pfam" id="PF08066">
    <property type="entry name" value="PMC2NT"/>
    <property type="match status" value="1"/>
</dbReference>
<dbReference type="InterPro" id="IPR012337">
    <property type="entry name" value="RNaseH-like_sf"/>
</dbReference>
<dbReference type="EMBL" id="JBBJBU010000014">
    <property type="protein sequence ID" value="KAK7202924.1"/>
    <property type="molecule type" value="Genomic_DNA"/>
</dbReference>
<name>A0ABR1EZ98_9ASCO</name>
<evidence type="ECO:0000256" key="9">
    <source>
        <dbReference type="SAM" id="MobiDB-lite"/>
    </source>
</evidence>
<dbReference type="SMART" id="SM00474">
    <property type="entry name" value="35EXOc"/>
    <property type="match status" value="1"/>
</dbReference>
<evidence type="ECO:0000313" key="12">
    <source>
        <dbReference type="Proteomes" id="UP001498771"/>
    </source>
</evidence>
<accession>A0ABR1EZ98</accession>